<dbReference type="Gene3D" id="1.25.40.10">
    <property type="entry name" value="Tetratricopeptide repeat domain"/>
    <property type="match status" value="1"/>
</dbReference>
<dbReference type="InterPro" id="IPR029787">
    <property type="entry name" value="Nucleotide_cyclase"/>
</dbReference>
<dbReference type="InterPro" id="IPR019734">
    <property type="entry name" value="TPR_rpt"/>
</dbReference>
<proteinExistence type="predicted"/>
<keyword evidence="1" id="KW-0802">TPR repeat</keyword>
<dbReference type="GO" id="GO:0004016">
    <property type="term" value="F:adenylate cyclase activity"/>
    <property type="evidence" value="ECO:0007669"/>
    <property type="project" value="UniProtKB-ARBA"/>
</dbReference>
<dbReference type="AlphaFoldDB" id="A0A512NRI8"/>
<dbReference type="RefSeq" id="WP_147156858.1">
    <property type="nucleotide sequence ID" value="NZ_BKAJ01000234.1"/>
</dbReference>
<name>A0A512NRI8_9HYPH</name>
<dbReference type="CDD" id="cd07302">
    <property type="entry name" value="CHD"/>
    <property type="match status" value="1"/>
</dbReference>
<dbReference type="InterPro" id="IPR001054">
    <property type="entry name" value="A/G_cyclase"/>
</dbReference>
<gene>
    <name evidence="3" type="ORF">RSO01_87360</name>
</gene>
<dbReference type="PROSITE" id="PS50125">
    <property type="entry name" value="GUANYLATE_CYCLASE_2"/>
    <property type="match status" value="1"/>
</dbReference>
<feature type="domain" description="Guanylate cyclase" evidence="2">
    <location>
        <begin position="9"/>
        <end position="116"/>
    </location>
</feature>
<dbReference type="Gene3D" id="3.40.50.10070">
    <property type="entry name" value="TolB, N-terminal domain"/>
    <property type="match status" value="1"/>
</dbReference>
<dbReference type="PANTHER" id="PTHR43081">
    <property type="entry name" value="ADENYLATE CYCLASE, TERMINAL-DIFFERENTIATION SPECIFIC-RELATED"/>
    <property type="match status" value="1"/>
</dbReference>
<dbReference type="InterPro" id="IPR011990">
    <property type="entry name" value="TPR-like_helical_dom_sf"/>
</dbReference>
<evidence type="ECO:0000256" key="1">
    <source>
        <dbReference type="PROSITE-ProRule" id="PRU00339"/>
    </source>
</evidence>
<comment type="caution">
    <text evidence="3">The sequence shown here is derived from an EMBL/GenBank/DDBJ whole genome shotgun (WGS) entry which is preliminary data.</text>
</comment>
<dbReference type="Gene3D" id="3.30.70.1230">
    <property type="entry name" value="Nucleotide cyclase"/>
    <property type="match status" value="1"/>
</dbReference>
<sequence length="574" mass="62460">MTEQRRLAAILVADVVGYSKLIGSDEAGTLAELQVLRTDLIEPQIAKHAGRLFKSMGDGFLIEFASAVQAVSCAKAIQDANGEGRLPLRIGIHVGDVVVQGDDLMGDGVNVAARVEGIAEPGGVAITRAVHEQVRDKLDLGFVDKGAIELKNIRRPVQVFVIGGTKIDNQATAPALPDKPSIAVPPFQNMSGDPEQEYFADGMVEEIITALSRFKSLFVIARNSSFAYKGKSPDIRQAGKALGVRYLLEGSVRKAGGKLRITGQLIDAETGSHLWADRFDGDLADVFSLQDQITMSVVGSVAPKIGQAEIERAKRKPVDNLDAIDMFLRGIAQMHELTQRSYEEALRLFYRTIELDGGFAAPYGMVARCYAYIRGQNWSVDKDLEVSETRRMATHVATLGSDDALALCSVGYALVRICNDDQLGTAMIDQAISINENLAVAWANRGGIGVLLGQHDAAIEQLQRSLRLSPLDPEAYWAETTIAIARTCQGNNSAAIIWTTKALARRPDYMVAFWVSAVAHAFSGKLDDARACIERMRDLNPAMRMSNLRAFIPLRRPQDVEKTIEGTRLAGLPE</sequence>
<dbReference type="GO" id="GO:0035556">
    <property type="term" value="P:intracellular signal transduction"/>
    <property type="evidence" value="ECO:0007669"/>
    <property type="project" value="InterPro"/>
</dbReference>
<dbReference type="GO" id="GO:0006171">
    <property type="term" value="P:cAMP biosynthetic process"/>
    <property type="evidence" value="ECO:0007669"/>
    <property type="project" value="TreeGrafter"/>
</dbReference>
<evidence type="ECO:0000259" key="2">
    <source>
        <dbReference type="PROSITE" id="PS50125"/>
    </source>
</evidence>
<organism evidence="3 4">
    <name type="scientific">Reyranella soli</name>
    <dbReference type="NCBI Taxonomy" id="1230389"/>
    <lineage>
        <taxon>Bacteria</taxon>
        <taxon>Pseudomonadati</taxon>
        <taxon>Pseudomonadota</taxon>
        <taxon>Alphaproteobacteria</taxon>
        <taxon>Hyphomicrobiales</taxon>
        <taxon>Reyranellaceae</taxon>
        <taxon>Reyranella</taxon>
    </lineage>
</organism>
<dbReference type="SUPFAM" id="SSF48452">
    <property type="entry name" value="TPR-like"/>
    <property type="match status" value="1"/>
</dbReference>
<dbReference type="Proteomes" id="UP000321058">
    <property type="component" value="Unassembled WGS sequence"/>
</dbReference>
<dbReference type="PROSITE" id="PS50005">
    <property type="entry name" value="TPR"/>
    <property type="match status" value="1"/>
</dbReference>
<dbReference type="OrthoDB" id="9807521at2"/>
<dbReference type="InterPro" id="IPR050697">
    <property type="entry name" value="Adenylyl/Guanylyl_Cyclase_3/4"/>
</dbReference>
<dbReference type="Pfam" id="PF00211">
    <property type="entry name" value="Guanylate_cyc"/>
    <property type="match status" value="1"/>
</dbReference>
<evidence type="ECO:0000313" key="4">
    <source>
        <dbReference type="Proteomes" id="UP000321058"/>
    </source>
</evidence>
<keyword evidence="4" id="KW-1185">Reference proteome</keyword>
<dbReference type="PANTHER" id="PTHR43081:SF19">
    <property type="entry name" value="PH-SENSITIVE ADENYLATE CYCLASE RV1264"/>
    <property type="match status" value="1"/>
</dbReference>
<feature type="repeat" description="TPR" evidence="1">
    <location>
        <begin position="439"/>
        <end position="472"/>
    </location>
</feature>
<protein>
    <submittedName>
        <fullName evidence="3">Adenylate cyclase</fullName>
    </submittedName>
</protein>
<dbReference type="EMBL" id="BKAJ01000234">
    <property type="protein sequence ID" value="GEP61570.1"/>
    <property type="molecule type" value="Genomic_DNA"/>
</dbReference>
<dbReference type="SUPFAM" id="SSF55073">
    <property type="entry name" value="Nucleotide cyclase"/>
    <property type="match status" value="1"/>
</dbReference>
<evidence type="ECO:0000313" key="3">
    <source>
        <dbReference type="EMBL" id="GEP61570.1"/>
    </source>
</evidence>
<reference evidence="3 4" key="1">
    <citation type="submission" date="2019-07" db="EMBL/GenBank/DDBJ databases">
        <title>Whole genome shotgun sequence of Reyranella soli NBRC 108950.</title>
        <authorList>
            <person name="Hosoyama A."/>
            <person name="Uohara A."/>
            <person name="Ohji S."/>
            <person name="Ichikawa N."/>
        </authorList>
    </citation>
    <scope>NUCLEOTIDE SEQUENCE [LARGE SCALE GENOMIC DNA]</scope>
    <source>
        <strain evidence="3 4">NBRC 108950</strain>
    </source>
</reference>
<accession>A0A512NRI8</accession>
<dbReference type="SMART" id="SM00028">
    <property type="entry name" value="TPR"/>
    <property type="match status" value="3"/>
</dbReference>